<protein>
    <submittedName>
        <fullName evidence="2">Uncharacterized protein</fullName>
    </submittedName>
</protein>
<sequence length="461" mass="50489">MKLADPASNLTWAPYVECFIDGLPLADSWELDTAGVTNNARLCNASDLTPTLHNLSLQVMIAWPEVPFWLDRLWIIPVENNTYPDSHVMLGPLDSAIYRIAGELEGTSSERYTDEPGSTILVTFNGTRATWMTRDLPDTPAGMSFGVYEVDDNPPVDFKISRNNLDAYYRPLFETDTLPPGEHNMNVTYHGFATPLVLAGVWIENGDIMSPGEADPSIFPGAQKFNEVRGNNTIGPESPPPPSSNVGPIVGGVVGGVVILLLLAGLVIYFLKRRKESNEKKAYLEVADQFEAFGYRPGTLGQRHKQKQTSSDTVDTKASYYSVPAADPFEDPPRPAIYVKTPIGHTYPPGHEEESPTEEEIAALRIVENVGTSRAPRIRGSLEAKAHNVHEGTRVPSMRAVVEGPAQAARPRSAVYLEQTGLGDNVDPPGVEVEYVQHNDSGARRVSQRVVVDLPPTYTPM</sequence>
<dbReference type="Gene3D" id="1.20.5.510">
    <property type="entry name" value="Single helix bin"/>
    <property type="match status" value="1"/>
</dbReference>
<dbReference type="OrthoDB" id="3052647at2759"/>
<accession>A0A5C3LB14</accession>
<keyword evidence="1" id="KW-1133">Transmembrane helix</keyword>
<keyword evidence="1" id="KW-0812">Transmembrane</keyword>
<feature type="transmembrane region" description="Helical" evidence="1">
    <location>
        <begin position="249"/>
        <end position="271"/>
    </location>
</feature>
<keyword evidence="1" id="KW-0472">Membrane</keyword>
<dbReference type="Proteomes" id="UP000307440">
    <property type="component" value="Unassembled WGS sequence"/>
</dbReference>
<organism evidence="2 3">
    <name type="scientific">Coprinopsis marcescibilis</name>
    <name type="common">Agaric fungus</name>
    <name type="synonym">Psathyrella marcescibilis</name>
    <dbReference type="NCBI Taxonomy" id="230819"/>
    <lineage>
        <taxon>Eukaryota</taxon>
        <taxon>Fungi</taxon>
        <taxon>Dikarya</taxon>
        <taxon>Basidiomycota</taxon>
        <taxon>Agaricomycotina</taxon>
        <taxon>Agaricomycetes</taxon>
        <taxon>Agaricomycetidae</taxon>
        <taxon>Agaricales</taxon>
        <taxon>Agaricineae</taxon>
        <taxon>Psathyrellaceae</taxon>
        <taxon>Coprinopsis</taxon>
    </lineage>
</organism>
<name>A0A5C3LB14_COPMA</name>
<evidence type="ECO:0000313" key="2">
    <source>
        <dbReference type="EMBL" id="TFK30229.1"/>
    </source>
</evidence>
<dbReference type="Gene3D" id="2.60.120.260">
    <property type="entry name" value="Galactose-binding domain-like"/>
    <property type="match status" value="1"/>
</dbReference>
<dbReference type="AlphaFoldDB" id="A0A5C3LB14"/>
<evidence type="ECO:0000313" key="3">
    <source>
        <dbReference type="Proteomes" id="UP000307440"/>
    </source>
</evidence>
<proteinExistence type="predicted"/>
<gene>
    <name evidence="2" type="ORF">FA15DRAFT_204047</name>
</gene>
<evidence type="ECO:0000256" key="1">
    <source>
        <dbReference type="SAM" id="Phobius"/>
    </source>
</evidence>
<dbReference type="STRING" id="230819.A0A5C3LB14"/>
<reference evidence="2 3" key="1">
    <citation type="journal article" date="2019" name="Nat. Ecol. Evol.">
        <title>Megaphylogeny resolves global patterns of mushroom evolution.</title>
        <authorList>
            <person name="Varga T."/>
            <person name="Krizsan K."/>
            <person name="Foldi C."/>
            <person name="Dima B."/>
            <person name="Sanchez-Garcia M."/>
            <person name="Sanchez-Ramirez S."/>
            <person name="Szollosi G.J."/>
            <person name="Szarkandi J.G."/>
            <person name="Papp V."/>
            <person name="Albert L."/>
            <person name="Andreopoulos W."/>
            <person name="Angelini C."/>
            <person name="Antonin V."/>
            <person name="Barry K.W."/>
            <person name="Bougher N.L."/>
            <person name="Buchanan P."/>
            <person name="Buyck B."/>
            <person name="Bense V."/>
            <person name="Catcheside P."/>
            <person name="Chovatia M."/>
            <person name="Cooper J."/>
            <person name="Damon W."/>
            <person name="Desjardin D."/>
            <person name="Finy P."/>
            <person name="Geml J."/>
            <person name="Haridas S."/>
            <person name="Hughes K."/>
            <person name="Justo A."/>
            <person name="Karasinski D."/>
            <person name="Kautmanova I."/>
            <person name="Kiss B."/>
            <person name="Kocsube S."/>
            <person name="Kotiranta H."/>
            <person name="LaButti K.M."/>
            <person name="Lechner B.E."/>
            <person name="Liimatainen K."/>
            <person name="Lipzen A."/>
            <person name="Lukacs Z."/>
            <person name="Mihaltcheva S."/>
            <person name="Morgado L.N."/>
            <person name="Niskanen T."/>
            <person name="Noordeloos M.E."/>
            <person name="Ohm R.A."/>
            <person name="Ortiz-Santana B."/>
            <person name="Ovrebo C."/>
            <person name="Racz N."/>
            <person name="Riley R."/>
            <person name="Savchenko A."/>
            <person name="Shiryaev A."/>
            <person name="Soop K."/>
            <person name="Spirin V."/>
            <person name="Szebenyi C."/>
            <person name="Tomsovsky M."/>
            <person name="Tulloss R.E."/>
            <person name="Uehling J."/>
            <person name="Grigoriev I.V."/>
            <person name="Vagvolgyi C."/>
            <person name="Papp T."/>
            <person name="Martin F.M."/>
            <person name="Miettinen O."/>
            <person name="Hibbett D.S."/>
            <person name="Nagy L.G."/>
        </authorList>
    </citation>
    <scope>NUCLEOTIDE SEQUENCE [LARGE SCALE GENOMIC DNA]</scope>
    <source>
        <strain evidence="2 3">CBS 121175</strain>
    </source>
</reference>
<keyword evidence="3" id="KW-1185">Reference proteome</keyword>
<dbReference type="EMBL" id="ML210147">
    <property type="protein sequence ID" value="TFK30229.1"/>
    <property type="molecule type" value="Genomic_DNA"/>
</dbReference>